<proteinExistence type="predicted"/>
<dbReference type="InterPro" id="IPR001343">
    <property type="entry name" value="Hemolysn_Ca-bd"/>
</dbReference>
<dbReference type="PRINTS" id="PR00205">
    <property type="entry name" value="CADHERIN"/>
</dbReference>
<dbReference type="SMART" id="SM00112">
    <property type="entry name" value="CA"/>
    <property type="match status" value="1"/>
</dbReference>
<dbReference type="CDD" id="cd11304">
    <property type="entry name" value="Cadherin_repeat"/>
    <property type="match status" value="1"/>
</dbReference>
<evidence type="ECO:0000259" key="3">
    <source>
        <dbReference type="PROSITE" id="PS50268"/>
    </source>
</evidence>
<dbReference type="SUPFAM" id="SSF51120">
    <property type="entry name" value="beta-Roll"/>
    <property type="match status" value="3"/>
</dbReference>
<reference evidence="4 5" key="1">
    <citation type="submission" date="2018-07" db="EMBL/GenBank/DDBJ databases">
        <title>Genomic Encyclopedia of Type Strains, Phase IV (KMG-IV): sequencing the most valuable type-strain genomes for metagenomic binning, comparative biology and taxonomic classification.</title>
        <authorList>
            <person name="Goeker M."/>
        </authorList>
    </citation>
    <scope>NUCLEOTIDE SEQUENCE [LARGE SCALE GENOMIC DNA]</scope>
    <source>
        <strain evidence="4 5">DSM 14364</strain>
    </source>
</reference>
<evidence type="ECO:0000313" key="4">
    <source>
        <dbReference type="EMBL" id="RDI56721.1"/>
    </source>
</evidence>
<dbReference type="GO" id="GO:0005576">
    <property type="term" value="C:extracellular region"/>
    <property type="evidence" value="ECO:0007669"/>
    <property type="project" value="UniProtKB-SubCell"/>
</dbReference>
<dbReference type="PROSITE" id="PS50268">
    <property type="entry name" value="CADHERIN_2"/>
    <property type="match status" value="1"/>
</dbReference>
<dbReference type="PANTHER" id="PTHR38340:SF1">
    <property type="entry name" value="S-LAYER PROTEIN"/>
    <property type="match status" value="1"/>
</dbReference>
<dbReference type="InterPro" id="IPR050557">
    <property type="entry name" value="RTX_toxin/Mannuronan_C5-epim"/>
</dbReference>
<dbReference type="GO" id="GO:0016020">
    <property type="term" value="C:membrane"/>
    <property type="evidence" value="ECO:0007669"/>
    <property type="project" value="InterPro"/>
</dbReference>
<dbReference type="Pfam" id="PF00353">
    <property type="entry name" value="HemolysinCabind"/>
    <property type="match status" value="3"/>
</dbReference>
<evidence type="ECO:0000256" key="2">
    <source>
        <dbReference type="ARBA" id="ARBA00022525"/>
    </source>
</evidence>
<keyword evidence="5" id="KW-1185">Reference proteome</keyword>
<dbReference type="InterPro" id="IPR015919">
    <property type="entry name" value="Cadherin-like_sf"/>
</dbReference>
<evidence type="ECO:0000256" key="1">
    <source>
        <dbReference type="ARBA" id="ARBA00004613"/>
    </source>
</evidence>
<name>A0A370HHS7_9HYPH</name>
<dbReference type="AlphaFoldDB" id="A0A370HHS7"/>
<evidence type="ECO:0000313" key="5">
    <source>
        <dbReference type="Proteomes" id="UP000254925"/>
    </source>
</evidence>
<dbReference type="Proteomes" id="UP000254925">
    <property type="component" value="Unassembled WGS sequence"/>
</dbReference>
<gene>
    <name evidence="4" type="ORF">DES45_10869</name>
</gene>
<dbReference type="Gene3D" id="2.150.10.10">
    <property type="entry name" value="Serralysin-like metalloprotease, C-terminal"/>
    <property type="match status" value="3"/>
</dbReference>
<protein>
    <submittedName>
        <fullName evidence="4">Ca2+-binding RTX toxin-like protein</fullName>
    </submittedName>
</protein>
<dbReference type="EMBL" id="QQBB01000008">
    <property type="protein sequence ID" value="RDI56721.1"/>
    <property type="molecule type" value="Genomic_DNA"/>
</dbReference>
<organism evidence="4 5">
    <name type="scientific">Microvirga subterranea</name>
    <dbReference type="NCBI Taxonomy" id="186651"/>
    <lineage>
        <taxon>Bacteria</taxon>
        <taxon>Pseudomonadati</taxon>
        <taxon>Pseudomonadota</taxon>
        <taxon>Alphaproteobacteria</taxon>
        <taxon>Hyphomicrobiales</taxon>
        <taxon>Methylobacteriaceae</taxon>
        <taxon>Microvirga</taxon>
    </lineage>
</organism>
<keyword evidence="2" id="KW-0964">Secreted</keyword>
<dbReference type="InterPro" id="IPR002126">
    <property type="entry name" value="Cadherin-like_dom"/>
</dbReference>
<dbReference type="PRINTS" id="PR00313">
    <property type="entry name" value="CABNDNGRPT"/>
</dbReference>
<dbReference type="Gene3D" id="2.60.40.60">
    <property type="entry name" value="Cadherins"/>
    <property type="match status" value="1"/>
</dbReference>
<accession>A0A370HHS7</accession>
<comment type="caution">
    <text evidence="4">The sequence shown here is derived from an EMBL/GenBank/DDBJ whole genome shotgun (WGS) entry which is preliminary data.</text>
</comment>
<dbReference type="PANTHER" id="PTHR38340">
    <property type="entry name" value="S-LAYER PROTEIN"/>
    <property type="match status" value="1"/>
</dbReference>
<dbReference type="GO" id="GO:0005509">
    <property type="term" value="F:calcium ion binding"/>
    <property type="evidence" value="ECO:0007669"/>
    <property type="project" value="InterPro"/>
</dbReference>
<dbReference type="GO" id="GO:0007156">
    <property type="term" value="P:homophilic cell adhesion via plasma membrane adhesion molecules"/>
    <property type="evidence" value="ECO:0007669"/>
    <property type="project" value="InterPro"/>
</dbReference>
<dbReference type="SUPFAM" id="SSF49313">
    <property type="entry name" value="Cadherin-like"/>
    <property type="match status" value="1"/>
</dbReference>
<dbReference type="Pfam" id="PF00028">
    <property type="entry name" value="Cadherin"/>
    <property type="match status" value="1"/>
</dbReference>
<sequence length="687" mass="70333">MPTNYVINAQNTREIANGNGLTLATGDTVIVEQGGWVKAVAPGPGDGIAITDLTNRVVVNGLVESDNRNGIGIGAAGGAVTVGAGGEVRGIASGIFSTGSTAIWNYGKISDTEQVNPAFKTAITVSSNASMFSLFNVGELIGSLNSFSRLSNIVNSGLIQGQVNCGAGSDVYDGRSGTVTGSVSLGGGEDVAYGGVSGETFLDGIGNDFYDGGEGFDTVVFEGLDAIVVDLRLTDRQDTGHGLETLRNVENLSIQYTSAGQAITFIGNDVENVLRTGVGADRLEGGGGNDTLDGSYGNDILNGGDGFDTVVFQDAEADGQSVFVNMANKDYANNTYGADTYISIEALIGTSFGDHLIGNADANTFTGGKGNDTLDGGGGVNTAVFSGRASDYTVTKNGATITVQHNNNGQDGTDTLTNIRFARFSDKTVALINSAPASVGLSNMSVAENAANAVVGQLAATDADGDAVSYSLAADPDGVFAIRDGELVVTRALDFEAKTQHAVTVTAKDAWGGETTQSFTITVTDLLDTTPGTPTNPGTPGTPGAVNLVLRGTSGANTLTGQAGNDTLYGGAGKDVLTGGAGGDVFVFDTRPNNRTNVDSITDFNAADDTIWLKKSGVFTKIAKKGALEAKAFYAGSKAHDASDRIVYNKKTGVLYYDEDGSGAKAAIAIAKLTNKPTLTKADFFVI</sequence>
<dbReference type="InterPro" id="IPR018511">
    <property type="entry name" value="Hemolysin-typ_Ca-bd_CS"/>
</dbReference>
<dbReference type="PROSITE" id="PS00330">
    <property type="entry name" value="HEMOLYSIN_CALCIUM"/>
    <property type="match status" value="2"/>
</dbReference>
<dbReference type="InterPro" id="IPR011049">
    <property type="entry name" value="Serralysin-like_metalloprot_C"/>
</dbReference>
<dbReference type="OrthoDB" id="8019836at2"/>
<comment type="subcellular location">
    <subcellularLocation>
        <location evidence="1">Secreted</location>
    </subcellularLocation>
</comment>
<feature type="domain" description="Cadherin" evidence="3">
    <location>
        <begin position="438"/>
        <end position="533"/>
    </location>
</feature>